<gene>
    <name evidence="1" type="primary">Ptpru_1</name>
    <name evidence="1" type="ORF">GTO93_0021618</name>
</gene>
<feature type="non-terminal residue" evidence="1">
    <location>
        <position position="87"/>
    </location>
</feature>
<evidence type="ECO:0000313" key="1">
    <source>
        <dbReference type="EMBL" id="MBN3282826.1"/>
    </source>
</evidence>
<evidence type="ECO:0000313" key="2">
    <source>
        <dbReference type="Proteomes" id="UP001166093"/>
    </source>
</evidence>
<proteinExistence type="predicted"/>
<protein>
    <submittedName>
        <fullName evidence="1">PTPRU phosphatase</fullName>
    </submittedName>
</protein>
<comment type="caution">
    <text evidence="1">The sequence shown here is derived from an EMBL/GenBank/DDBJ whole genome shotgun (WGS) entry which is preliminary data.</text>
</comment>
<name>A0ABS2Y7Z1_POLSP</name>
<dbReference type="Proteomes" id="UP001166093">
    <property type="component" value="Unassembled WGS sequence"/>
</dbReference>
<organism evidence="1 2">
    <name type="scientific">Polyodon spathula</name>
    <name type="common">North American paddlefish</name>
    <name type="synonym">Squalus spathula</name>
    <dbReference type="NCBI Taxonomy" id="7913"/>
    <lineage>
        <taxon>Eukaryota</taxon>
        <taxon>Metazoa</taxon>
        <taxon>Chordata</taxon>
        <taxon>Craniata</taxon>
        <taxon>Vertebrata</taxon>
        <taxon>Euteleostomi</taxon>
        <taxon>Actinopterygii</taxon>
        <taxon>Chondrostei</taxon>
        <taxon>Acipenseriformes</taxon>
        <taxon>Polyodontidae</taxon>
        <taxon>Polyodon</taxon>
    </lineage>
</organism>
<feature type="non-terminal residue" evidence="1">
    <location>
        <position position="1"/>
    </location>
</feature>
<dbReference type="EMBL" id="JAAWVQ010121009">
    <property type="protein sequence ID" value="MBN3282826.1"/>
    <property type="molecule type" value="Genomic_DNA"/>
</dbReference>
<accession>A0ABS2Y7Z1</accession>
<sequence length="87" mass="10170">MAGRLRACLVWVPLRKSLNVGKRRDYYSYSYYPKPVNINKTPITSRQEKTHMIGSMDRSFTDQSTLQEDERMALSFMDAQNCSNRSK</sequence>
<keyword evidence="2" id="KW-1185">Reference proteome</keyword>
<reference evidence="1" key="1">
    <citation type="journal article" date="2021" name="Cell">
        <title>Tracing the genetic footprints of vertebrate landing in non-teleost ray-finned fishes.</title>
        <authorList>
            <person name="Bi X."/>
            <person name="Wang K."/>
            <person name="Yang L."/>
            <person name="Pan H."/>
            <person name="Jiang H."/>
            <person name="Wei Q."/>
            <person name="Fang M."/>
            <person name="Yu H."/>
            <person name="Zhu C."/>
            <person name="Cai Y."/>
            <person name="He Y."/>
            <person name="Gan X."/>
            <person name="Zeng H."/>
            <person name="Yu D."/>
            <person name="Zhu Y."/>
            <person name="Jiang H."/>
            <person name="Qiu Q."/>
            <person name="Yang H."/>
            <person name="Zhang Y.E."/>
            <person name="Wang W."/>
            <person name="Zhu M."/>
            <person name="He S."/>
            <person name="Zhang G."/>
        </authorList>
    </citation>
    <scope>NUCLEOTIDE SEQUENCE</scope>
    <source>
        <strain evidence="1">Pddl_001</strain>
    </source>
</reference>